<organism evidence="1">
    <name type="scientific">uncultured marine virus</name>
    <dbReference type="NCBI Taxonomy" id="186617"/>
    <lineage>
        <taxon>Viruses</taxon>
        <taxon>environmental samples</taxon>
    </lineage>
</organism>
<protein>
    <submittedName>
        <fullName evidence="1">Uncharacterized protein</fullName>
    </submittedName>
</protein>
<sequence length="59" mass="6932">MIITKTSDKIKLYLANNKGKTKSWLSKELNISRPTLDNRLLLNCWEREEEIKLKMLGIV</sequence>
<reference evidence="1" key="1">
    <citation type="journal article" date="2015" name="Front. Microbiol.">
        <title>Combining genomic sequencing methods to explore viral diversity and reveal potential virus-host interactions.</title>
        <authorList>
            <person name="Chow C.E."/>
            <person name="Winget D.M."/>
            <person name="White R.A.III."/>
            <person name="Hallam S.J."/>
            <person name="Suttle C.A."/>
        </authorList>
    </citation>
    <scope>NUCLEOTIDE SEQUENCE</scope>
    <source>
        <strain evidence="1">H4084948</strain>
    </source>
</reference>
<proteinExistence type="predicted"/>
<dbReference type="EMBL" id="KR029595">
    <property type="protein sequence ID" value="AKH47482.1"/>
    <property type="molecule type" value="Genomic_DNA"/>
</dbReference>
<name>A0A0F7L7U8_9VIRU</name>
<accession>A0A0F7L7U8</accession>
<reference evidence="1" key="2">
    <citation type="submission" date="2015-03" db="EMBL/GenBank/DDBJ databases">
        <authorList>
            <person name="Chow C.-E.T."/>
            <person name="Winget D.M."/>
            <person name="White R.A.III."/>
            <person name="Hallam S.J."/>
            <person name="Suttle C.A."/>
        </authorList>
    </citation>
    <scope>NUCLEOTIDE SEQUENCE</scope>
    <source>
        <strain evidence="1">H4084948</strain>
    </source>
</reference>
<evidence type="ECO:0000313" key="1">
    <source>
        <dbReference type="EMBL" id="AKH47482.1"/>
    </source>
</evidence>